<name>A0A2P8E5S5_9ACTN</name>
<feature type="domain" description="DUF4232" evidence="2">
    <location>
        <begin position="53"/>
        <end position="160"/>
    </location>
</feature>
<dbReference type="Pfam" id="PF14016">
    <property type="entry name" value="DUF4232"/>
    <property type="match status" value="1"/>
</dbReference>
<dbReference type="Proteomes" id="UP000243528">
    <property type="component" value="Unassembled WGS sequence"/>
</dbReference>
<evidence type="ECO:0000259" key="2">
    <source>
        <dbReference type="Pfam" id="PF14016"/>
    </source>
</evidence>
<feature type="signal peptide" evidence="1">
    <location>
        <begin position="1"/>
        <end position="29"/>
    </location>
</feature>
<sequence>MMTITSRATRHQGRAASIALLLTGTVATAAAAAAGAAAAAEPAEPARSAAGSCAPGQVSVSASATAADDNIVAVHVTNRSGVTCAVDRFPTVTFGDLDGTARPVPAGDSAPYRLAPGETAHAAVRTAPDMDSDGTEVVQHVTVAASPAHDGSRFTACEVGLGDPGIYVYDPITTWWHPAYQQAAQSLREHA</sequence>
<gene>
    <name evidence="3" type="ORF">CLV30_105278</name>
</gene>
<dbReference type="EMBL" id="PYGE01000005">
    <property type="protein sequence ID" value="PSL04811.1"/>
    <property type="molecule type" value="Genomic_DNA"/>
</dbReference>
<evidence type="ECO:0000313" key="4">
    <source>
        <dbReference type="Proteomes" id="UP000243528"/>
    </source>
</evidence>
<keyword evidence="1" id="KW-0732">Signal</keyword>
<reference evidence="3 4" key="1">
    <citation type="submission" date="2018-03" db="EMBL/GenBank/DDBJ databases">
        <title>Genomic Encyclopedia of Archaeal and Bacterial Type Strains, Phase II (KMG-II): from individual species to whole genera.</title>
        <authorList>
            <person name="Goeker M."/>
        </authorList>
    </citation>
    <scope>NUCLEOTIDE SEQUENCE [LARGE SCALE GENOMIC DNA]</scope>
    <source>
        <strain evidence="3 4">DSM 45211</strain>
    </source>
</reference>
<proteinExistence type="predicted"/>
<evidence type="ECO:0000313" key="3">
    <source>
        <dbReference type="EMBL" id="PSL04811.1"/>
    </source>
</evidence>
<dbReference type="InterPro" id="IPR025326">
    <property type="entry name" value="DUF4232"/>
</dbReference>
<accession>A0A2P8E5S5</accession>
<evidence type="ECO:0000256" key="1">
    <source>
        <dbReference type="SAM" id="SignalP"/>
    </source>
</evidence>
<comment type="caution">
    <text evidence="3">The sequence shown here is derived from an EMBL/GenBank/DDBJ whole genome shotgun (WGS) entry which is preliminary data.</text>
</comment>
<organism evidence="3 4">
    <name type="scientific">Haloactinopolyspora alba</name>
    <dbReference type="NCBI Taxonomy" id="648780"/>
    <lineage>
        <taxon>Bacteria</taxon>
        <taxon>Bacillati</taxon>
        <taxon>Actinomycetota</taxon>
        <taxon>Actinomycetes</taxon>
        <taxon>Jiangellales</taxon>
        <taxon>Jiangellaceae</taxon>
        <taxon>Haloactinopolyspora</taxon>
    </lineage>
</organism>
<dbReference type="AlphaFoldDB" id="A0A2P8E5S5"/>
<feature type="chain" id="PRO_5039296348" evidence="1">
    <location>
        <begin position="30"/>
        <end position="191"/>
    </location>
</feature>
<protein>
    <submittedName>
        <fullName evidence="3">Uncharacterized protein DUF4232</fullName>
    </submittedName>
</protein>
<keyword evidence="4" id="KW-1185">Reference proteome</keyword>